<dbReference type="Proteomes" id="UP000199310">
    <property type="component" value="Unassembled WGS sequence"/>
</dbReference>
<name>A0A1I0QPP7_9BACT</name>
<gene>
    <name evidence="1" type="ORF">SAMN04488122_1623</name>
</gene>
<keyword evidence="2" id="KW-1185">Reference proteome</keyword>
<dbReference type="RefSeq" id="WP_089892914.1">
    <property type="nucleotide sequence ID" value="NZ_FOJG01000001.1"/>
</dbReference>
<dbReference type="AlphaFoldDB" id="A0A1I0QPP7"/>
<reference evidence="2" key="1">
    <citation type="submission" date="2016-10" db="EMBL/GenBank/DDBJ databases">
        <authorList>
            <person name="Varghese N."/>
            <person name="Submissions S."/>
        </authorList>
    </citation>
    <scope>NUCLEOTIDE SEQUENCE [LARGE SCALE GENOMIC DNA]</scope>
    <source>
        <strain evidence="2">DSM 3695</strain>
    </source>
</reference>
<sequence>MSMKNVIYCLIIVIAVSACNTRHKPTASRLSAIALSGEKIPQYTFRYDPQGNLIELVHHKQSNDTNISTFTYDSSHRITGMVYANQQYNATSVQEEARVTAWDDEGNITTIEYFDDKKRLLRTASVRWKDGLPSAMKFSDSTQAISWNYDGDYPIRKDICKDSFPGKKEDSMITLRTIRYEYGDSLNPLLPMVNQLLLSHAIAPVIYLAPSGDLSTAFLHLSPNNPFLIKMTEKEKAICQQRVQHFERSTTLQYAYSFKSGQLYPSGASIHLHSEGFTKLGYDTQFQLEYQYE</sequence>
<dbReference type="PROSITE" id="PS51257">
    <property type="entry name" value="PROKAR_LIPOPROTEIN"/>
    <property type="match status" value="1"/>
</dbReference>
<organism evidence="1 2">
    <name type="scientific">Chitinophaga arvensicola</name>
    <dbReference type="NCBI Taxonomy" id="29529"/>
    <lineage>
        <taxon>Bacteria</taxon>
        <taxon>Pseudomonadati</taxon>
        <taxon>Bacteroidota</taxon>
        <taxon>Chitinophagia</taxon>
        <taxon>Chitinophagales</taxon>
        <taxon>Chitinophagaceae</taxon>
        <taxon>Chitinophaga</taxon>
    </lineage>
</organism>
<dbReference type="OrthoDB" id="659372at2"/>
<evidence type="ECO:0000313" key="1">
    <source>
        <dbReference type="EMBL" id="SEW29267.1"/>
    </source>
</evidence>
<dbReference type="EMBL" id="FOJG01000001">
    <property type="protein sequence ID" value="SEW29267.1"/>
    <property type="molecule type" value="Genomic_DNA"/>
</dbReference>
<evidence type="ECO:0000313" key="2">
    <source>
        <dbReference type="Proteomes" id="UP000199310"/>
    </source>
</evidence>
<dbReference type="Gene3D" id="2.180.10.10">
    <property type="entry name" value="RHS repeat-associated core"/>
    <property type="match status" value="1"/>
</dbReference>
<accession>A0A1I0QPP7</accession>
<proteinExistence type="predicted"/>
<dbReference type="STRING" id="29529.SAMN04488122_1623"/>
<protein>
    <submittedName>
        <fullName evidence="1">YD repeat-containing protein</fullName>
    </submittedName>
</protein>